<name>A0AAE1F5W2_PETCI</name>
<sequence length="202" mass="22921">MDLLIHYFETPVDLLIHYFKTPVDLLIHYFKTPVDLLIHYFETPVGLLIHYFETPVDLLIHYFETPVDLLIHYFETPVDLLISYAAVGFLILYTQYRGGSGLPGAITDSCRPEVGLPIPCCLVNVVAATKMSTVVTVWSGERLELLVKRMDGSTTSTAPYEHNVQTSTIFLNSSKLRKQGVRMVDIKITLRALNKTTWDTLD</sequence>
<dbReference type="AlphaFoldDB" id="A0AAE1F5W2"/>
<comment type="caution">
    <text evidence="1">The sequence shown here is derived from an EMBL/GenBank/DDBJ whole genome shotgun (WGS) entry which is preliminary data.</text>
</comment>
<reference evidence="1" key="1">
    <citation type="submission" date="2023-10" db="EMBL/GenBank/DDBJ databases">
        <title>Genome assemblies of two species of porcelain crab, Petrolisthes cinctipes and Petrolisthes manimaculis (Anomura: Porcellanidae).</title>
        <authorList>
            <person name="Angst P."/>
        </authorList>
    </citation>
    <scope>NUCLEOTIDE SEQUENCE</scope>
    <source>
        <strain evidence="1">PB745_01</strain>
        <tissue evidence="1">Gill</tissue>
    </source>
</reference>
<evidence type="ECO:0000313" key="2">
    <source>
        <dbReference type="Proteomes" id="UP001286313"/>
    </source>
</evidence>
<proteinExistence type="predicted"/>
<keyword evidence="2" id="KW-1185">Reference proteome</keyword>
<dbReference type="Proteomes" id="UP001286313">
    <property type="component" value="Unassembled WGS sequence"/>
</dbReference>
<accession>A0AAE1F5W2</accession>
<gene>
    <name evidence="1" type="ORF">Pcinc_026527</name>
</gene>
<dbReference type="EMBL" id="JAWQEG010003090">
    <property type="protein sequence ID" value="KAK3868050.1"/>
    <property type="molecule type" value="Genomic_DNA"/>
</dbReference>
<protein>
    <submittedName>
        <fullName evidence="1">Uncharacterized protein</fullName>
    </submittedName>
</protein>
<organism evidence="1 2">
    <name type="scientific">Petrolisthes cinctipes</name>
    <name type="common">Flat porcelain crab</name>
    <dbReference type="NCBI Taxonomy" id="88211"/>
    <lineage>
        <taxon>Eukaryota</taxon>
        <taxon>Metazoa</taxon>
        <taxon>Ecdysozoa</taxon>
        <taxon>Arthropoda</taxon>
        <taxon>Crustacea</taxon>
        <taxon>Multicrustacea</taxon>
        <taxon>Malacostraca</taxon>
        <taxon>Eumalacostraca</taxon>
        <taxon>Eucarida</taxon>
        <taxon>Decapoda</taxon>
        <taxon>Pleocyemata</taxon>
        <taxon>Anomura</taxon>
        <taxon>Galatheoidea</taxon>
        <taxon>Porcellanidae</taxon>
        <taxon>Petrolisthes</taxon>
    </lineage>
</organism>
<evidence type="ECO:0000313" key="1">
    <source>
        <dbReference type="EMBL" id="KAK3868050.1"/>
    </source>
</evidence>